<dbReference type="PANTHER" id="PTHR42915:SF1">
    <property type="entry name" value="PEPTIDOGLYCAN BETA-N-ACETYLMURAMIDASE NAMZ"/>
    <property type="match status" value="1"/>
</dbReference>
<feature type="domain" description="Peptidoglycan beta-N-acetylmuramidase NamZ N-terminal" evidence="1">
    <location>
        <begin position="20"/>
        <end position="213"/>
    </location>
</feature>
<keyword evidence="4" id="KW-1185">Reference proteome</keyword>
<feature type="domain" description="Peptidoglycan beta-N-acetylmuramidase NamZ C-terminal" evidence="2">
    <location>
        <begin position="217"/>
        <end position="336"/>
    </location>
</feature>
<dbReference type="Pfam" id="PF07075">
    <property type="entry name" value="NamZ_N"/>
    <property type="match status" value="1"/>
</dbReference>
<accession>A0A7W0CG99</accession>
<dbReference type="RefSeq" id="WP_181609271.1">
    <property type="nucleotide sequence ID" value="NZ_BAABAM010000006.1"/>
</dbReference>
<protein>
    <submittedName>
        <fullName evidence="3">Uncharacterized protein YbbC (DUF1343 family)</fullName>
    </submittedName>
</protein>
<dbReference type="Gene3D" id="3.40.50.12170">
    <property type="entry name" value="Uncharacterised protein PF07075, DUF1343"/>
    <property type="match status" value="1"/>
</dbReference>
<dbReference type="Pfam" id="PF20732">
    <property type="entry name" value="NamZ_C"/>
    <property type="match status" value="1"/>
</dbReference>
<name>A0A7W0CG99_9ACTN</name>
<dbReference type="InterPro" id="IPR008302">
    <property type="entry name" value="NamZ"/>
</dbReference>
<dbReference type="Gene3D" id="3.90.1150.140">
    <property type="match status" value="1"/>
</dbReference>
<dbReference type="InterPro" id="IPR048502">
    <property type="entry name" value="NamZ_N"/>
</dbReference>
<dbReference type="InterPro" id="IPR048503">
    <property type="entry name" value="NamZ_C"/>
</dbReference>
<dbReference type="PIRSF" id="PIRSF016719">
    <property type="entry name" value="UCP016719"/>
    <property type="match status" value="1"/>
</dbReference>
<comment type="caution">
    <text evidence="3">The sequence shown here is derived from an EMBL/GenBank/DDBJ whole genome shotgun (WGS) entry which is preliminary data.</text>
</comment>
<evidence type="ECO:0000313" key="4">
    <source>
        <dbReference type="Proteomes" id="UP000530928"/>
    </source>
</evidence>
<dbReference type="AlphaFoldDB" id="A0A7W0CG99"/>
<organism evidence="3 4">
    <name type="scientific">Nonomuraea soli</name>
    <dbReference type="NCBI Taxonomy" id="1032476"/>
    <lineage>
        <taxon>Bacteria</taxon>
        <taxon>Bacillati</taxon>
        <taxon>Actinomycetota</taxon>
        <taxon>Actinomycetes</taxon>
        <taxon>Streptosporangiales</taxon>
        <taxon>Streptosporangiaceae</taxon>
        <taxon>Nonomuraea</taxon>
    </lineage>
</organism>
<reference evidence="3 4" key="1">
    <citation type="submission" date="2020-07" db="EMBL/GenBank/DDBJ databases">
        <title>Genomic Encyclopedia of Type Strains, Phase IV (KMG-IV): sequencing the most valuable type-strain genomes for metagenomic binning, comparative biology and taxonomic classification.</title>
        <authorList>
            <person name="Goeker M."/>
        </authorList>
    </citation>
    <scope>NUCLEOTIDE SEQUENCE [LARGE SCALE GENOMIC DNA]</scope>
    <source>
        <strain evidence="3 4">DSM 45533</strain>
    </source>
</reference>
<dbReference type="GO" id="GO:0033922">
    <property type="term" value="F:peptidoglycan beta-N-acetylmuramidase activity"/>
    <property type="evidence" value="ECO:0007669"/>
    <property type="project" value="InterPro"/>
</dbReference>
<sequence length="361" mass="39734">MRIGAERLAANPALVKGERIGLITNPTGVLPDLTPTPLALLRTGLPVVALLGPEHGLRGTAQAGFTEQDTRDARTGLPILETYQADPREVLERAGLDTLVFDIADIGTRFYTFIWTMYDYIQAARELGIGFVVLDRPNPLGGDTAEGPLLDPAFASSVGKAPIPIRHGLTAGELALRFDPGIQVIELEGWSRRMRHADTGLPWIMPSVNMPTPDTALVYPGTGLLEGTTFSEGRGTTRPFELIGAPYVDDRFLPALQALRLPGVRFREVWFTPTFHKHEGLTCRGVQLHVTDALAFRPVLTGVSILHTVRDLYPRDLDWWGPDRFAQHLWGSDTLLDDDARERCGEPALPDGHLLYPSSRR</sequence>
<dbReference type="EMBL" id="JACDUR010000002">
    <property type="protein sequence ID" value="MBA2890447.1"/>
    <property type="molecule type" value="Genomic_DNA"/>
</dbReference>
<dbReference type="PANTHER" id="PTHR42915">
    <property type="entry name" value="HYPOTHETICAL 460 KDA PROTEIN IN FEUA-SIGW INTERGENIC REGION [PRECURSOR]"/>
    <property type="match status" value="1"/>
</dbReference>
<proteinExistence type="predicted"/>
<evidence type="ECO:0000259" key="2">
    <source>
        <dbReference type="Pfam" id="PF20732"/>
    </source>
</evidence>
<gene>
    <name evidence="3" type="ORF">HNR30_001788</name>
</gene>
<dbReference type="Proteomes" id="UP000530928">
    <property type="component" value="Unassembled WGS sequence"/>
</dbReference>
<evidence type="ECO:0000313" key="3">
    <source>
        <dbReference type="EMBL" id="MBA2890447.1"/>
    </source>
</evidence>
<evidence type="ECO:0000259" key="1">
    <source>
        <dbReference type="Pfam" id="PF07075"/>
    </source>
</evidence>